<evidence type="ECO:0000313" key="4">
    <source>
        <dbReference type="EMBL" id="WUT80839.1"/>
    </source>
</evidence>
<name>A0ABZ1XBP9_9ACTN</name>
<accession>A0ABZ1XBP9</accession>
<proteinExistence type="predicted"/>
<dbReference type="EMBL" id="CP109019">
    <property type="protein sequence ID" value="WUT80839.1"/>
    <property type="molecule type" value="Genomic_DNA"/>
</dbReference>
<evidence type="ECO:0000256" key="1">
    <source>
        <dbReference type="SAM" id="MobiDB-lite"/>
    </source>
</evidence>
<evidence type="ECO:0000313" key="5">
    <source>
        <dbReference type="Proteomes" id="UP001432060"/>
    </source>
</evidence>
<dbReference type="InterPro" id="IPR013783">
    <property type="entry name" value="Ig-like_fold"/>
</dbReference>
<evidence type="ECO:0000259" key="3">
    <source>
        <dbReference type="Pfam" id="PF01345"/>
    </source>
</evidence>
<dbReference type="Proteomes" id="UP001432060">
    <property type="component" value="Chromosome"/>
</dbReference>
<keyword evidence="5" id="KW-1185">Reference proteome</keyword>
<feature type="compositionally biased region" description="Low complexity" evidence="1">
    <location>
        <begin position="31"/>
        <end position="41"/>
    </location>
</feature>
<protein>
    <recommendedName>
        <fullName evidence="3">DUF11 domain-containing protein</fullName>
    </recommendedName>
</protein>
<dbReference type="Pfam" id="PF01345">
    <property type="entry name" value="DUF11"/>
    <property type="match status" value="1"/>
</dbReference>
<feature type="domain" description="DUF11" evidence="3">
    <location>
        <begin position="83"/>
        <end position="164"/>
    </location>
</feature>
<reference evidence="4" key="1">
    <citation type="submission" date="2022-10" db="EMBL/GenBank/DDBJ databases">
        <title>The complete genomes of actinobacterial strains from the NBC collection.</title>
        <authorList>
            <person name="Joergensen T.S."/>
            <person name="Alvarez Arevalo M."/>
            <person name="Sterndorff E.B."/>
            <person name="Faurdal D."/>
            <person name="Vuksanovic O."/>
            <person name="Mourched A.-S."/>
            <person name="Charusanti P."/>
            <person name="Shaw S."/>
            <person name="Blin K."/>
            <person name="Weber T."/>
        </authorList>
    </citation>
    <scope>NUCLEOTIDE SEQUENCE</scope>
    <source>
        <strain evidence="4">NBC_00668</strain>
    </source>
</reference>
<feature type="region of interest" description="Disordered" evidence="1">
    <location>
        <begin position="31"/>
        <end position="66"/>
    </location>
</feature>
<keyword evidence="2" id="KW-0732">Signal</keyword>
<organism evidence="4 5">
    <name type="scientific">Streptomyces melanogenes</name>
    <dbReference type="NCBI Taxonomy" id="67326"/>
    <lineage>
        <taxon>Bacteria</taxon>
        <taxon>Bacillati</taxon>
        <taxon>Actinomycetota</taxon>
        <taxon>Actinomycetes</taxon>
        <taxon>Kitasatosporales</taxon>
        <taxon>Streptomycetaceae</taxon>
        <taxon>Streptomyces</taxon>
    </lineage>
</organism>
<dbReference type="InterPro" id="IPR001434">
    <property type="entry name" value="OmcB-like_DUF11"/>
</dbReference>
<sequence>MKTNNAYRSWSRHAFFVSAAVAALLASPPAAQAHPAQPTPARGTMQTVTPSQAVLPDPGPAPHAAPTPAIGKVEFTYSAPEVSENGDEVTWTWTVRNTGTTKADKVVLTHKTTPVLKAKSVPSACEAGETSVRCEYGTLQAGESREGKAVFNLPADLNSTVQINGRVTWQQQPPS</sequence>
<gene>
    <name evidence="4" type="ORF">OG515_00890</name>
</gene>
<evidence type="ECO:0000256" key="2">
    <source>
        <dbReference type="SAM" id="SignalP"/>
    </source>
</evidence>
<feature type="signal peptide" evidence="2">
    <location>
        <begin position="1"/>
        <end position="33"/>
    </location>
</feature>
<dbReference type="Gene3D" id="2.60.40.10">
    <property type="entry name" value="Immunoglobulins"/>
    <property type="match status" value="1"/>
</dbReference>
<feature type="chain" id="PRO_5046291307" description="DUF11 domain-containing protein" evidence="2">
    <location>
        <begin position="34"/>
        <end position="175"/>
    </location>
</feature>
<dbReference type="RefSeq" id="WP_329394748.1">
    <property type="nucleotide sequence ID" value="NZ_CP109019.1"/>
</dbReference>